<evidence type="ECO:0000256" key="11">
    <source>
        <dbReference type="ARBA" id="ARBA00022989"/>
    </source>
</evidence>
<dbReference type="AlphaFoldDB" id="W9S9P1"/>
<keyword evidence="9" id="KW-0833">Ubl conjugation pathway</keyword>
<feature type="region of interest" description="Disordered" evidence="15">
    <location>
        <begin position="263"/>
        <end position="333"/>
    </location>
</feature>
<dbReference type="FunFam" id="3.30.40.10:FF:000503">
    <property type="entry name" value="RING-H2 finger protein ATL7"/>
    <property type="match status" value="1"/>
</dbReference>
<evidence type="ECO:0000256" key="8">
    <source>
        <dbReference type="ARBA" id="ARBA00022771"/>
    </source>
</evidence>
<evidence type="ECO:0000313" key="18">
    <source>
        <dbReference type="EMBL" id="EXC32478.1"/>
    </source>
</evidence>
<evidence type="ECO:0000259" key="17">
    <source>
        <dbReference type="PROSITE" id="PS50089"/>
    </source>
</evidence>
<evidence type="ECO:0000256" key="12">
    <source>
        <dbReference type="ARBA" id="ARBA00023136"/>
    </source>
</evidence>
<comment type="pathway">
    <text evidence="3">Protein modification; protein ubiquitination.</text>
</comment>
<evidence type="ECO:0000256" key="3">
    <source>
        <dbReference type="ARBA" id="ARBA00004906"/>
    </source>
</evidence>
<keyword evidence="10" id="KW-0862">Zinc</keyword>
<dbReference type="EMBL" id="KE346302">
    <property type="protein sequence ID" value="EXC32478.1"/>
    <property type="molecule type" value="Genomic_DNA"/>
</dbReference>
<dbReference type="SUPFAM" id="SSF57850">
    <property type="entry name" value="RING/U-box"/>
    <property type="match status" value="1"/>
</dbReference>
<dbReference type="InterPro" id="IPR013083">
    <property type="entry name" value="Znf_RING/FYVE/PHD"/>
</dbReference>
<evidence type="ECO:0000256" key="2">
    <source>
        <dbReference type="ARBA" id="ARBA00004167"/>
    </source>
</evidence>
<keyword evidence="5" id="KW-0808">Transferase</keyword>
<dbReference type="Proteomes" id="UP000030645">
    <property type="component" value="Unassembled WGS sequence"/>
</dbReference>
<proteinExistence type="inferred from homology"/>
<feature type="compositionally biased region" description="Polar residues" evidence="15">
    <location>
        <begin position="263"/>
        <end position="272"/>
    </location>
</feature>
<name>W9S9P1_9ROSA</name>
<organism evidence="18 19">
    <name type="scientific">Morus notabilis</name>
    <dbReference type="NCBI Taxonomy" id="981085"/>
    <lineage>
        <taxon>Eukaryota</taxon>
        <taxon>Viridiplantae</taxon>
        <taxon>Streptophyta</taxon>
        <taxon>Embryophyta</taxon>
        <taxon>Tracheophyta</taxon>
        <taxon>Spermatophyta</taxon>
        <taxon>Magnoliopsida</taxon>
        <taxon>eudicotyledons</taxon>
        <taxon>Gunneridae</taxon>
        <taxon>Pentapetalae</taxon>
        <taxon>rosids</taxon>
        <taxon>fabids</taxon>
        <taxon>Rosales</taxon>
        <taxon>Moraceae</taxon>
        <taxon>Moreae</taxon>
        <taxon>Morus</taxon>
    </lineage>
</organism>
<keyword evidence="8 14" id="KW-0863">Zinc-finger</keyword>
<keyword evidence="6 16" id="KW-0812">Transmembrane</keyword>
<feature type="transmembrane region" description="Helical" evidence="16">
    <location>
        <begin position="120"/>
        <end position="146"/>
    </location>
</feature>
<sequence>MANIGLSVWLHKKIVDPLLQILRRGAEPKLLASSAAVGITLGVFPICGVTVFLCGMAIAVLGSRCHAPTVMLANFIATPIELSLVIPFLRFGEVISGGSHFPLTSDALKKVLTGQASRDVLLSIAHALLGWLVAVPFILAALYILFLPCFKILVRKFSALPSSPKKPLHSHSEVKLKIESSGLNKELREMLPIIVYKESFSVRDTQCSVCLGDYEADDRLQQIPACGHTFHIDCIDHWLATHTTCPLCRLSLLSYAKSPAESSNIQVGNTLGPSVAENDGESSLQQSPEPCEQVAELRTRDAMHNSGEENAGRSHCVDCEREQSECKGQAINA</sequence>
<comment type="similarity">
    <text evidence="13">Belongs to the RING-type zinc finger family. ATL subfamily.</text>
</comment>
<dbReference type="Gene3D" id="3.30.40.10">
    <property type="entry name" value="Zinc/RING finger domain, C3HC4 (zinc finger)"/>
    <property type="match status" value="1"/>
</dbReference>
<comment type="subcellular location">
    <subcellularLocation>
        <location evidence="2">Membrane</location>
        <topology evidence="2">Single-pass membrane protein</topology>
    </subcellularLocation>
</comment>
<keyword evidence="7" id="KW-0479">Metal-binding</keyword>
<dbReference type="GO" id="GO:0016020">
    <property type="term" value="C:membrane"/>
    <property type="evidence" value="ECO:0007669"/>
    <property type="project" value="UniProtKB-SubCell"/>
</dbReference>
<comment type="catalytic activity">
    <reaction evidence="1">
        <text>S-ubiquitinyl-[E2 ubiquitin-conjugating enzyme]-L-cysteine + [acceptor protein]-L-lysine = [E2 ubiquitin-conjugating enzyme]-L-cysteine + N(6)-ubiquitinyl-[acceptor protein]-L-lysine.</text>
        <dbReference type="EC" id="2.3.2.27"/>
    </reaction>
</comment>
<evidence type="ECO:0000256" key="4">
    <source>
        <dbReference type="ARBA" id="ARBA00012483"/>
    </source>
</evidence>
<feature type="compositionally biased region" description="Basic and acidic residues" evidence="15">
    <location>
        <begin position="295"/>
        <end position="325"/>
    </location>
</feature>
<evidence type="ECO:0000313" key="19">
    <source>
        <dbReference type="Proteomes" id="UP000030645"/>
    </source>
</evidence>
<dbReference type="PANTHER" id="PTHR35102">
    <property type="entry name" value="E3 UBIQUITIN-PROTEIN LIGASE"/>
    <property type="match status" value="1"/>
</dbReference>
<protein>
    <recommendedName>
        <fullName evidence="4">RING-type E3 ubiquitin transferase</fullName>
        <ecNumber evidence="4">2.3.2.27</ecNumber>
    </recommendedName>
</protein>
<evidence type="ECO:0000256" key="9">
    <source>
        <dbReference type="ARBA" id="ARBA00022786"/>
    </source>
</evidence>
<gene>
    <name evidence="18" type="ORF">L484_012645</name>
</gene>
<evidence type="ECO:0000256" key="7">
    <source>
        <dbReference type="ARBA" id="ARBA00022723"/>
    </source>
</evidence>
<keyword evidence="19" id="KW-1185">Reference proteome</keyword>
<evidence type="ECO:0000256" key="1">
    <source>
        <dbReference type="ARBA" id="ARBA00000900"/>
    </source>
</evidence>
<dbReference type="GO" id="GO:0008270">
    <property type="term" value="F:zinc ion binding"/>
    <property type="evidence" value="ECO:0007669"/>
    <property type="project" value="UniProtKB-KW"/>
</dbReference>
<keyword evidence="12 16" id="KW-0472">Membrane</keyword>
<keyword evidence="11 16" id="KW-1133">Transmembrane helix</keyword>
<accession>W9S9P1</accession>
<feature type="domain" description="RING-type" evidence="17">
    <location>
        <begin position="207"/>
        <end position="249"/>
    </location>
</feature>
<evidence type="ECO:0000256" key="10">
    <source>
        <dbReference type="ARBA" id="ARBA00022833"/>
    </source>
</evidence>
<dbReference type="CDD" id="cd16461">
    <property type="entry name" value="RING-H2_EL5-like"/>
    <property type="match status" value="1"/>
</dbReference>
<dbReference type="EC" id="2.3.2.27" evidence="4"/>
<evidence type="ECO:0000256" key="16">
    <source>
        <dbReference type="SAM" id="Phobius"/>
    </source>
</evidence>
<feature type="transmembrane region" description="Helical" evidence="16">
    <location>
        <begin position="35"/>
        <end position="62"/>
    </location>
</feature>
<evidence type="ECO:0000256" key="5">
    <source>
        <dbReference type="ARBA" id="ARBA00022679"/>
    </source>
</evidence>
<reference evidence="19" key="1">
    <citation type="submission" date="2013-01" db="EMBL/GenBank/DDBJ databases">
        <title>Draft Genome Sequence of a Mulberry Tree, Morus notabilis C.K. Schneid.</title>
        <authorList>
            <person name="He N."/>
            <person name="Zhao S."/>
        </authorList>
    </citation>
    <scope>NUCLEOTIDE SEQUENCE</scope>
</reference>
<dbReference type="PROSITE" id="PS50089">
    <property type="entry name" value="ZF_RING_2"/>
    <property type="match status" value="1"/>
</dbReference>
<dbReference type="PANTHER" id="PTHR35102:SF1">
    <property type="entry name" value="E3 UBIQUITIN-PROTEIN LIGASE"/>
    <property type="match status" value="1"/>
</dbReference>
<dbReference type="InterPro" id="IPR001841">
    <property type="entry name" value="Znf_RING"/>
</dbReference>
<dbReference type="Pfam" id="PF13639">
    <property type="entry name" value="zf-RING_2"/>
    <property type="match status" value="1"/>
</dbReference>
<dbReference type="SMART" id="SM00184">
    <property type="entry name" value="RING"/>
    <property type="match status" value="1"/>
</dbReference>
<evidence type="ECO:0000256" key="15">
    <source>
        <dbReference type="SAM" id="MobiDB-lite"/>
    </source>
</evidence>
<dbReference type="GO" id="GO:0061630">
    <property type="term" value="F:ubiquitin protein ligase activity"/>
    <property type="evidence" value="ECO:0007669"/>
    <property type="project" value="UniProtKB-EC"/>
</dbReference>
<evidence type="ECO:0000256" key="14">
    <source>
        <dbReference type="PROSITE-ProRule" id="PRU00175"/>
    </source>
</evidence>
<evidence type="ECO:0000256" key="13">
    <source>
        <dbReference type="ARBA" id="ARBA00024209"/>
    </source>
</evidence>
<feature type="transmembrane region" description="Helical" evidence="16">
    <location>
        <begin position="69"/>
        <end position="89"/>
    </location>
</feature>
<dbReference type="eggNOG" id="KOG0800">
    <property type="taxonomic scope" value="Eukaryota"/>
</dbReference>
<evidence type="ECO:0000256" key="6">
    <source>
        <dbReference type="ARBA" id="ARBA00022692"/>
    </source>
</evidence>